<evidence type="ECO:0000259" key="8">
    <source>
        <dbReference type="Pfam" id="PF01694"/>
    </source>
</evidence>
<dbReference type="PANTHER" id="PTHR43731">
    <property type="entry name" value="RHOMBOID PROTEASE"/>
    <property type="match status" value="1"/>
</dbReference>
<dbReference type="InterPro" id="IPR046483">
    <property type="entry name" value="DUF6576"/>
</dbReference>
<organism evidence="10 11">
    <name type="scientific">Flavobacterium humi</name>
    <dbReference type="NCBI Taxonomy" id="2562683"/>
    <lineage>
        <taxon>Bacteria</taxon>
        <taxon>Pseudomonadati</taxon>
        <taxon>Bacteroidota</taxon>
        <taxon>Flavobacteriia</taxon>
        <taxon>Flavobacteriales</taxon>
        <taxon>Flavobacteriaceae</taxon>
        <taxon>Flavobacterium</taxon>
    </lineage>
</organism>
<accession>A0A4Z0L6R9</accession>
<dbReference type="Pfam" id="PF20216">
    <property type="entry name" value="DUF6576"/>
    <property type="match status" value="1"/>
</dbReference>
<keyword evidence="4" id="KW-0378">Hydrolase</keyword>
<keyword evidence="10" id="KW-0645">Protease</keyword>
<evidence type="ECO:0000256" key="2">
    <source>
        <dbReference type="ARBA" id="ARBA00009045"/>
    </source>
</evidence>
<gene>
    <name evidence="10" type="ORF">E4635_08200</name>
</gene>
<comment type="caution">
    <text evidence="10">The sequence shown here is derived from an EMBL/GenBank/DDBJ whole genome shotgun (WGS) entry which is preliminary data.</text>
</comment>
<keyword evidence="3 7" id="KW-0812">Transmembrane</keyword>
<evidence type="ECO:0000259" key="9">
    <source>
        <dbReference type="Pfam" id="PF20216"/>
    </source>
</evidence>
<dbReference type="OrthoDB" id="680602at2"/>
<comment type="subcellular location">
    <subcellularLocation>
        <location evidence="1">Membrane</location>
        <topology evidence="1">Multi-pass membrane protein</topology>
    </subcellularLocation>
</comment>
<comment type="similarity">
    <text evidence="2">Belongs to the peptidase S54 family.</text>
</comment>
<feature type="domain" description="Peptidase S54 rhomboid" evidence="8">
    <location>
        <begin position="63"/>
        <end position="206"/>
    </location>
</feature>
<feature type="transmembrane region" description="Helical" evidence="7">
    <location>
        <begin position="103"/>
        <end position="128"/>
    </location>
</feature>
<dbReference type="PANTHER" id="PTHR43731:SF14">
    <property type="entry name" value="PRESENILIN-ASSOCIATED RHOMBOID-LIKE PROTEIN, MITOCHONDRIAL"/>
    <property type="match status" value="1"/>
</dbReference>
<keyword evidence="5 7" id="KW-1133">Transmembrane helix</keyword>
<dbReference type="InterPro" id="IPR050925">
    <property type="entry name" value="Rhomboid_protease_S54"/>
</dbReference>
<dbReference type="EMBL" id="SRLH01000004">
    <property type="protein sequence ID" value="TGD57983.1"/>
    <property type="molecule type" value="Genomic_DNA"/>
</dbReference>
<protein>
    <submittedName>
        <fullName evidence="10">Rhomboid family intramembrane serine protease</fullName>
    </submittedName>
</protein>
<evidence type="ECO:0000256" key="4">
    <source>
        <dbReference type="ARBA" id="ARBA00022801"/>
    </source>
</evidence>
<dbReference type="InterPro" id="IPR035952">
    <property type="entry name" value="Rhomboid-like_sf"/>
</dbReference>
<dbReference type="Proteomes" id="UP000297407">
    <property type="component" value="Unassembled WGS sequence"/>
</dbReference>
<dbReference type="RefSeq" id="WP_135526155.1">
    <property type="nucleotide sequence ID" value="NZ_SRLH01000004.1"/>
</dbReference>
<evidence type="ECO:0000256" key="1">
    <source>
        <dbReference type="ARBA" id="ARBA00004141"/>
    </source>
</evidence>
<reference evidence="10 11" key="1">
    <citation type="submission" date="2019-04" db="EMBL/GenBank/DDBJ databases">
        <title>Flavobacterium sp. strain DS2-A Genome sequencing and assembly.</title>
        <authorList>
            <person name="Kim I."/>
        </authorList>
    </citation>
    <scope>NUCLEOTIDE SEQUENCE [LARGE SCALE GENOMIC DNA]</scope>
    <source>
        <strain evidence="10 11">DS2-A</strain>
    </source>
</reference>
<dbReference type="GO" id="GO:0006508">
    <property type="term" value="P:proteolysis"/>
    <property type="evidence" value="ECO:0007669"/>
    <property type="project" value="UniProtKB-KW"/>
</dbReference>
<feature type="transmembrane region" description="Helical" evidence="7">
    <location>
        <begin position="67"/>
        <end position="91"/>
    </location>
</feature>
<evidence type="ECO:0000256" key="5">
    <source>
        <dbReference type="ARBA" id="ARBA00022989"/>
    </source>
</evidence>
<evidence type="ECO:0000256" key="3">
    <source>
        <dbReference type="ARBA" id="ARBA00022692"/>
    </source>
</evidence>
<name>A0A4Z0L6R9_9FLAO</name>
<sequence length="294" mass="32974">MDILNDLKLQYRIGDMTTKLIFWNVLLFAIPEVFFSLLKLFNIHISYYDFIGLTNDPSDLLQKPWTIISYSFFHANFFHILFNMLMLNFSGKLFTTFFTQKQLLGLYVLGGVVAGIVYIASYLFLPALANQNTLLVGASASVMAVLIATVTYQPHMNLRLALIGNVKLWHIALVFLALDLIQLPLENTGGHLSHLGGALFGFIYTKALQNGTDLSSGFNAILDWFATLFSPRKSTPFTKVHRNPKSAKPAKTTGKIVTKDKTQQQIDEILDKISKSGYDSLTADEKEFLFKAGK</sequence>
<evidence type="ECO:0000313" key="11">
    <source>
        <dbReference type="Proteomes" id="UP000297407"/>
    </source>
</evidence>
<dbReference type="GO" id="GO:0016020">
    <property type="term" value="C:membrane"/>
    <property type="evidence" value="ECO:0007669"/>
    <property type="project" value="UniProtKB-SubCell"/>
</dbReference>
<feature type="domain" description="DUF6576" evidence="9">
    <location>
        <begin position="259"/>
        <end position="289"/>
    </location>
</feature>
<dbReference type="InterPro" id="IPR022764">
    <property type="entry name" value="Peptidase_S54_rhomboid_dom"/>
</dbReference>
<keyword evidence="11" id="KW-1185">Reference proteome</keyword>
<keyword evidence="6 7" id="KW-0472">Membrane</keyword>
<evidence type="ECO:0000313" key="10">
    <source>
        <dbReference type="EMBL" id="TGD57983.1"/>
    </source>
</evidence>
<evidence type="ECO:0000256" key="7">
    <source>
        <dbReference type="SAM" id="Phobius"/>
    </source>
</evidence>
<dbReference type="GO" id="GO:0004252">
    <property type="term" value="F:serine-type endopeptidase activity"/>
    <property type="evidence" value="ECO:0007669"/>
    <property type="project" value="InterPro"/>
</dbReference>
<dbReference type="Gene3D" id="1.20.1540.10">
    <property type="entry name" value="Rhomboid-like"/>
    <property type="match status" value="1"/>
</dbReference>
<proteinExistence type="inferred from homology"/>
<dbReference type="AlphaFoldDB" id="A0A4Z0L6R9"/>
<feature type="transmembrane region" description="Helical" evidence="7">
    <location>
        <begin position="134"/>
        <end position="154"/>
    </location>
</feature>
<dbReference type="Pfam" id="PF01694">
    <property type="entry name" value="Rhomboid"/>
    <property type="match status" value="1"/>
</dbReference>
<dbReference type="SUPFAM" id="SSF144091">
    <property type="entry name" value="Rhomboid-like"/>
    <property type="match status" value="1"/>
</dbReference>
<feature type="transmembrane region" description="Helical" evidence="7">
    <location>
        <begin position="21"/>
        <end position="47"/>
    </location>
</feature>
<evidence type="ECO:0000256" key="6">
    <source>
        <dbReference type="ARBA" id="ARBA00023136"/>
    </source>
</evidence>